<dbReference type="RefSeq" id="WP_160630851.1">
    <property type="nucleotide sequence ID" value="NZ_WWNE01000003.1"/>
</dbReference>
<dbReference type="GO" id="GO:0015562">
    <property type="term" value="F:efflux transmembrane transporter activity"/>
    <property type="evidence" value="ECO:0007669"/>
    <property type="project" value="InterPro"/>
</dbReference>
<sequence>MKKLIFILLISPLLLISQQTVTLSDCYGLLNQNYPLIKKQALLEAQSEVQNDVIKTSNLPRIELNGQATYQSEVIQFPLEIPGMSVEPLNNDQYRATIDIFQPIYNGGAVNSSVALSTAESAVRQQEAAVSLYQLKARINYYYISILLLQEKESLFGDKLKQLNLKLKELEVAVTNGMALAKVEKGLKAERIQIQQEIIAVRASRAQLLKQLSQLTYNEISESAVLKRPTFFNTELAPRPELKLFELQSQKLSLSQELNSSTRKPTLNAFGQLGYGNPGLNMLENAFTEYYIVGVKLKWTILDWNKVKKTNESLSFAREMVAVEQSIFEVNNEIQLTEATAEMEKIKQLIQSDITLIELRDDIVKISDSELENGAITASVYLDDLTDLYEAKSKKATHEMQLTLAEANYYLLKGVTP</sequence>
<keyword evidence="2" id="KW-1134">Transmembrane beta strand</keyword>
<dbReference type="GO" id="GO:0015288">
    <property type="term" value="F:porin activity"/>
    <property type="evidence" value="ECO:0007669"/>
    <property type="project" value="TreeGrafter"/>
</dbReference>
<dbReference type="InterPro" id="IPR051906">
    <property type="entry name" value="TolC-like"/>
</dbReference>
<protein>
    <submittedName>
        <fullName evidence="6">TolC family protein</fullName>
    </submittedName>
</protein>
<accession>A0A6N9NDB2</accession>
<evidence type="ECO:0000256" key="5">
    <source>
        <dbReference type="ARBA" id="ARBA00023237"/>
    </source>
</evidence>
<dbReference type="Gene3D" id="1.20.1600.10">
    <property type="entry name" value="Outer membrane efflux proteins (OEP)"/>
    <property type="match status" value="1"/>
</dbReference>
<dbReference type="AlphaFoldDB" id="A0A6N9NDB2"/>
<proteinExistence type="predicted"/>
<keyword evidence="3" id="KW-0812">Transmembrane</keyword>
<dbReference type="PANTHER" id="PTHR30026">
    <property type="entry name" value="OUTER MEMBRANE PROTEIN TOLC"/>
    <property type="match status" value="1"/>
</dbReference>
<evidence type="ECO:0000256" key="4">
    <source>
        <dbReference type="ARBA" id="ARBA00023136"/>
    </source>
</evidence>
<dbReference type="GO" id="GO:0009279">
    <property type="term" value="C:cell outer membrane"/>
    <property type="evidence" value="ECO:0007669"/>
    <property type="project" value="UniProtKB-SubCell"/>
</dbReference>
<evidence type="ECO:0000256" key="1">
    <source>
        <dbReference type="ARBA" id="ARBA00004442"/>
    </source>
</evidence>
<keyword evidence="7" id="KW-1185">Reference proteome</keyword>
<evidence type="ECO:0000256" key="2">
    <source>
        <dbReference type="ARBA" id="ARBA00022452"/>
    </source>
</evidence>
<keyword evidence="5" id="KW-0998">Cell outer membrane</keyword>
<reference evidence="6 7" key="1">
    <citation type="submission" date="2019-12" db="EMBL/GenBank/DDBJ databases">
        <authorList>
            <person name="Zhao J."/>
        </authorList>
    </citation>
    <scope>NUCLEOTIDE SEQUENCE [LARGE SCALE GENOMIC DNA]</scope>
    <source>
        <strain evidence="6 7">S-15</strain>
    </source>
</reference>
<comment type="subcellular location">
    <subcellularLocation>
        <location evidence="1">Cell outer membrane</location>
    </subcellularLocation>
</comment>
<evidence type="ECO:0000313" key="7">
    <source>
        <dbReference type="Proteomes" id="UP000470771"/>
    </source>
</evidence>
<dbReference type="PANTHER" id="PTHR30026:SF20">
    <property type="entry name" value="OUTER MEMBRANE PROTEIN TOLC"/>
    <property type="match status" value="1"/>
</dbReference>
<comment type="caution">
    <text evidence="6">The sequence shown here is derived from an EMBL/GenBank/DDBJ whole genome shotgun (WGS) entry which is preliminary data.</text>
</comment>
<dbReference type="EMBL" id="WWNE01000003">
    <property type="protein sequence ID" value="NBG64558.1"/>
    <property type="molecule type" value="Genomic_DNA"/>
</dbReference>
<gene>
    <name evidence="6" type="ORF">GQN54_00420</name>
</gene>
<evidence type="ECO:0000313" key="6">
    <source>
        <dbReference type="EMBL" id="NBG64558.1"/>
    </source>
</evidence>
<name>A0A6N9NDB2_9FLAO</name>
<keyword evidence="4" id="KW-0472">Membrane</keyword>
<dbReference type="Proteomes" id="UP000470771">
    <property type="component" value="Unassembled WGS sequence"/>
</dbReference>
<dbReference type="GO" id="GO:1990281">
    <property type="term" value="C:efflux pump complex"/>
    <property type="evidence" value="ECO:0007669"/>
    <property type="project" value="TreeGrafter"/>
</dbReference>
<organism evidence="6 7">
    <name type="scientific">Acidiluteibacter ferrifornacis</name>
    <dbReference type="NCBI Taxonomy" id="2692424"/>
    <lineage>
        <taxon>Bacteria</taxon>
        <taxon>Pseudomonadati</taxon>
        <taxon>Bacteroidota</taxon>
        <taxon>Flavobacteriia</taxon>
        <taxon>Flavobacteriales</taxon>
        <taxon>Cryomorphaceae</taxon>
        <taxon>Acidiluteibacter</taxon>
    </lineage>
</organism>
<dbReference type="SUPFAM" id="SSF56954">
    <property type="entry name" value="Outer membrane efflux proteins (OEP)"/>
    <property type="match status" value="1"/>
</dbReference>
<evidence type="ECO:0000256" key="3">
    <source>
        <dbReference type="ARBA" id="ARBA00022692"/>
    </source>
</evidence>